<dbReference type="InterPro" id="IPR016161">
    <property type="entry name" value="Ald_DH/histidinol_DH"/>
</dbReference>
<accession>A0A6G9YM31</accession>
<feature type="domain" description="Aldehyde dehydrogenase" evidence="2">
    <location>
        <begin position="494"/>
        <end position="861"/>
    </location>
</feature>
<protein>
    <submittedName>
        <fullName evidence="4">Aldehyde dehydrogenase family protein</fullName>
    </submittedName>
</protein>
<evidence type="ECO:0000313" key="5">
    <source>
        <dbReference type="Proteomes" id="UP000503540"/>
    </source>
</evidence>
<dbReference type="InterPro" id="IPR016163">
    <property type="entry name" value="Ald_DH_C"/>
</dbReference>
<dbReference type="GO" id="GO:0016620">
    <property type="term" value="F:oxidoreductase activity, acting on the aldehyde or oxo group of donors, NAD or NADP as acceptor"/>
    <property type="evidence" value="ECO:0007669"/>
    <property type="project" value="InterPro"/>
</dbReference>
<dbReference type="InterPro" id="IPR050237">
    <property type="entry name" value="ATP-dep_AMP-bd_enzyme"/>
</dbReference>
<dbReference type="Gene3D" id="3.40.309.10">
    <property type="entry name" value="Aldehyde Dehydrogenase, Chain A, domain 2"/>
    <property type="match status" value="1"/>
</dbReference>
<dbReference type="Pfam" id="PF00171">
    <property type="entry name" value="Aldedh"/>
    <property type="match status" value="1"/>
</dbReference>
<gene>
    <name evidence="4" type="ORF">F5544_32065</name>
</gene>
<dbReference type="Gene3D" id="3.30.300.30">
    <property type="match status" value="1"/>
</dbReference>
<evidence type="ECO:0000313" key="4">
    <source>
        <dbReference type="EMBL" id="QIS14252.1"/>
    </source>
</evidence>
<dbReference type="KEGG" id="nah:F5544_32065"/>
<dbReference type="InterPro" id="IPR020845">
    <property type="entry name" value="AMP-binding_CS"/>
</dbReference>
<dbReference type="Gene3D" id="3.40.605.10">
    <property type="entry name" value="Aldehyde Dehydrogenase, Chain A, domain 1"/>
    <property type="match status" value="1"/>
</dbReference>
<dbReference type="PANTHER" id="PTHR43767">
    <property type="entry name" value="LONG-CHAIN-FATTY-ACID--COA LIGASE"/>
    <property type="match status" value="1"/>
</dbReference>
<proteinExistence type="predicted"/>
<evidence type="ECO:0000259" key="2">
    <source>
        <dbReference type="Pfam" id="PF00171"/>
    </source>
</evidence>
<dbReference type="PANTHER" id="PTHR43767:SF10">
    <property type="entry name" value="SURFACTIN SYNTHASE SUBUNIT 1"/>
    <property type="match status" value="1"/>
</dbReference>
<dbReference type="SUPFAM" id="SSF56801">
    <property type="entry name" value="Acetyl-CoA synthetase-like"/>
    <property type="match status" value="1"/>
</dbReference>
<dbReference type="InterPro" id="IPR016162">
    <property type="entry name" value="Ald_DH_N"/>
</dbReference>
<dbReference type="InterPro" id="IPR000873">
    <property type="entry name" value="AMP-dep_synth/lig_dom"/>
</dbReference>
<evidence type="ECO:0000259" key="3">
    <source>
        <dbReference type="Pfam" id="PF00501"/>
    </source>
</evidence>
<dbReference type="Gene3D" id="3.40.50.12780">
    <property type="entry name" value="N-terminal domain of ligase-like"/>
    <property type="match status" value="1"/>
</dbReference>
<organism evidence="4 5">
    <name type="scientific">Nocardia arthritidis</name>
    <dbReference type="NCBI Taxonomy" id="228602"/>
    <lineage>
        <taxon>Bacteria</taxon>
        <taxon>Bacillati</taxon>
        <taxon>Actinomycetota</taxon>
        <taxon>Actinomycetes</taxon>
        <taxon>Mycobacteriales</taxon>
        <taxon>Nocardiaceae</taxon>
        <taxon>Nocardia</taxon>
    </lineage>
</organism>
<dbReference type="Pfam" id="PF00501">
    <property type="entry name" value="AMP-binding"/>
    <property type="match status" value="1"/>
</dbReference>
<feature type="domain" description="AMP-dependent synthetase/ligase" evidence="3">
    <location>
        <begin position="6"/>
        <end position="340"/>
    </location>
</feature>
<name>A0A6G9YM31_9NOCA</name>
<reference evidence="4 5" key="1">
    <citation type="journal article" date="2019" name="ACS Chem. Biol.">
        <title>Identification and Mobilization of a Cryptic Antibiotic Biosynthesis Gene Locus from a Human-Pathogenic Nocardia Isolate.</title>
        <authorList>
            <person name="Herisse M."/>
            <person name="Ishida K."/>
            <person name="Porter J.L."/>
            <person name="Howden B."/>
            <person name="Hertweck C."/>
            <person name="Stinear T.P."/>
            <person name="Pidot S.J."/>
        </authorList>
    </citation>
    <scope>NUCLEOTIDE SEQUENCE [LARGE SCALE GENOMIC DNA]</scope>
    <source>
        <strain evidence="4 5">AUSMDU00012717</strain>
    </source>
</reference>
<dbReference type="RefSeq" id="WP_167476688.1">
    <property type="nucleotide sequence ID" value="NZ_CP046172.1"/>
</dbReference>
<dbReference type="Proteomes" id="UP000503540">
    <property type="component" value="Chromosome"/>
</dbReference>
<dbReference type="SUPFAM" id="SSF53720">
    <property type="entry name" value="ALDH-like"/>
    <property type="match status" value="1"/>
</dbReference>
<dbReference type="InterPro" id="IPR045851">
    <property type="entry name" value="AMP-bd_C_sf"/>
</dbReference>
<keyword evidence="5" id="KW-1185">Reference proteome</keyword>
<evidence type="ECO:0000256" key="1">
    <source>
        <dbReference type="ARBA" id="ARBA00023002"/>
    </source>
</evidence>
<dbReference type="EMBL" id="CP046172">
    <property type="protein sequence ID" value="QIS14252.1"/>
    <property type="molecule type" value="Genomic_DNA"/>
</dbReference>
<dbReference type="PROSITE" id="PS00455">
    <property type="entry name" value="AMP_BINDING"/>
    <property type="match status" value="1"/>
</dbReference>
<dbReference type="InterPro" id="IPR015590">
    <property type="entry name" value="Aldehyde_DH_dom"/>
</dbReference>
<dbReference type="CDD" id="cd04433">
    <property type="entry name" value="AFD_class_I"/>
    <property type="match status" value="1"/>
</dbReference>
<keyword evidence="1" id="KW-0560">Oxidoreductase</keyword>
<dbReference type="InterPro" id="IPR042099">
    <property type="entry name" value="ANL_N_sf"/>
</dbReference>
<dbReference type="AlphaFoldDB" id="A0A6G9YM31"/>
<sequence>MLLNERGEQLSTSQFTKLCRDLGAVYREHGMHSEDRVVLSGENSAEFVLSLFALLELGVSVCLLDRRLLPDVSVELLSDSGATWFVSDHDHLDAEYDRLRIRWLSIADAVAQARAGGSCDDVPVEPLGLVEWARRGDGLVIWSSGSTGRPKGIVRSAASVLRNVDRTLARMGYRESDVLLPLLPFTHQYGFSLLLLWWRSGSTLLAYNSSSINAALHSIIERRVTVVDAVPASYLTMLRIMEKRKELVPQLDSVRMWCVGGEPLSTELATTFLDRTGKPLLDGYGSSEVGNIALANLDNPVYSGQPVDGVRVEVIGNVGAPVPAGVVGEIVVHSPDTMVGVLEPGGRVRPVKRHRFHTDDVGFLDAQGNLRVLGRKNAVHRFGHTLYPDALAEKASACGAPVRVIPVDSAERGTQLVFFVEDAQERPVAHWRQLIRPLLAEHERPNKVIVLREFPLNNIGKTDRKALTEAACAATALHDAKSSLSPLSLMTATGDLANIPFTDRAAALTDVVKLLRERSGEVMELLTKVCNRKTARDEIDTSINALNGAVSEVARSAPPEIDQLAVLMPSNIPLYSYVLYLLIPSLYTRRVVFRPSRRIADVTRKLHDLLGGVHGLPIVLDESEQNAFLEGEGAKSAAVVFTGAYDNAQQILSSLRPDQLFIYFGQGVNPFVVGADAQVSDAVDGLLRARMLNSGQDCFGPDVAFVHTSISAHFCNLLCRRVDALRYGGFDDPMADYGPMFYMDAFDGALEYLRKHRQYVAAGGSVELAEGHLRPTVLIRPADTQIKPAELFAPIFNIVPFSSVDWLHTMLRHPYYEERAMAATVYGNMPETVELLGQKHAVSINETILDIENGNEPFGGRGIRANYVAFKKKRHARPLLLSRIIAEYLGEADRAGGLAS</sequence>